<proteinExistence type="inferred from homology"/>
<name>A0A239G489_9SPHN</name>
<feature type="transmembrane region" description="Helical" evidence="6">
    <location>
        <begin position="144"/>
        <end position="165"/>
    </location>
</feature>
<dbReference type="Proteomes" id="UP000198281">
    <property type="component" value="Unassembled WGS sequence"/>
</dbReference>
<feature type="transmembrane region" description="Helical" evidence="6">
    <location>
        <begin position="112"/>
        <end position="132"/>
    </location>
</feature>
<accession>A0A239G489</accession>
<evidence type="ECO:0000313" key="9">
    <source>
        <dbReference type="Proteomes" id="UP000198281"/>
    </source>
</evidence>
<feature type="transmembrane region" description="Helical" evidence="6">
    <location>
        <begin position="269"/>
        <end position="287"/>
    </location>
</feature>
<dbReference type="InterPro" id="IPR000620">
    <property type="entry name" value="EamA_dom"/>
</dbReference>
<evidence type="ECO:0000256" key="3">
    <source>
        <dbReference type="ARBA" id="ARBA00022692"/>
    </source>
</evidence>
<dbReference type="PANTHER" id="PTHR32322">
    <property type="entry name" value="INNER MEMBRANE TRANSPORTER"/>
    <property type="match status" value="1"/>
</dbReference>
<evidence type="ECO:0000256" key="6">
    <source>
        <dbReference type="SAM" id="Phobius"/>
    </source>
</evidence>
<feature type="transmembrane region" description="Helical" evidence="6">
    <location>
        <begin position="87"/>
        <end position="106"/>
    </location>
</feature>
<evidence type="ECO:0000256" key="4">
    <source>
        <dbReference type="ARBA" id="ARBA00022989"/>
    </source>
</evidence>
<feature type="transmembrane region" description="Helical" evidence="6">
    <location>
        <begin position="171"/>
        <end position="192"/>
    </location>
</feature>
<feature type="transmembrane region" description="Helical" evidence="6">
    <location>
        <begin position="57"/>
        <end position="75"/>
    </location>
</feature>
<feature type="domain" description="EamA" evidence="7">
    <location>
        <begin position="32"/>
        <end position="159"/>
    </location>
</feature>
<evidence type="ECO:0000256" key="5">
    <source>
        <dbReference type="ARBA" id="ARBA00023136"/>
    </source>
</evidence>
<evidence type="ECO:0000256" key="2">
    <source>
        <dbReference type="ARBA" id="ARBA00007362"/>
    </source>
</evidence>
<keyword evidence="4 6" id="KW-1133">Transmembrane helix</keyword>
<keyword evidence="5 6" id="KW-0472">Membrane</keyword>
<gene>
    <name evidence="8" type="ORF">SAMN06295912_11124</name>
</gene>
<dbReference type="InterPro" id="IPR037185">
    <property type="entry name" value="EmrE-like"/>
</dbReference>
<dbReference type="SUPFAM" id="SSF103481">
    <property type="entry name" value="Multidrug resistance efflux transporter EmrE"/>
    <property type="match status" value="2"/>
</dbReference>
<reference evidence="9" key="1">
    <citation type="submission" date="2017-06" db="EMBL/GenBank/DDBJ databases">
        <authorList>
            <person name="Varghese N."/>
            <person name="Submissions S."/>
        </authorList>
    </citation>
    <scope>NUCLEOTIDE SEQUENCE [LARGE SCALE GENOMIC DNA]</scope>
    <source>
        <strain evidence="9">LNB2</strain>
    </source>
</reference>
<feature type="transmembrane region" description="Helical" evidence="6">
    <location>
        <begin position="293"/>
        <end position="311"/>
    </location>
</feature>
<dbReference type="EMBL" id="FZOS01000011">
    <property type="protein sequence ID" value="SNS63910.1"/>
    <property type="molecule type" value="Genomic_DNA"/>
</dbReference>
<dbReference type="AlphaFoldDB" id="A0A239G489"/>
<comment type="similarity">
    <text evidence="2">Belongs to the EamA transporter family.</text>
</comment>
<dbReference type="GO" id="GO:0016020">
    <property type="term" value="C:membrane"/>
    <property type="evidence" value="ECO:0007669"/>
    <property type="project" value="UniProtKB-SubCell"/>
</dbReference>
<evidence type="ECO:0000259" key="7">
    <source>
        <dbReference type="Pfam" id="PF00892"/>
    </source>
</evidence>
<organism evidence="8 9">
    <name type="scientific">Edaphosphingomonas laterariae</name>
    <dbReference type="NCBI Taxonomy" id="861865"/>
    <lineage>
        <taxon>Bacteria</taxon>
        <taxon>Pseudomonadati</taxon>
        <taxon>Pseudomonadota</taxon>
        <taxon>Alphaproteobacteria</taxon>
        <taxon>Sphingomonadales</taxon>
        <taxon>Rhizorhabdaceae</taxon>
        <taxon>Edaphosphingomonas</taxon>
    </lineage>
</organism>
<feature type="transmembrane region" description="Helical" evidence="6">
    <location>
        <begin position="204"/>
        <end position="225"/>
    </location>
</feature>
<protein>
    <submittedName>
        <fullName evidence="8">EamA-like transporter family protein</fullName>
    </submittedName>
</protein>
<feature type="transmembrane region" description="Helical" evidence="6">
    <location>
        <begin position="27"/>
        <end position="45"/>
    </location>
</feature>
<feature type="transmembrane region" description="Helical" evidence="6">
    <location>
        <begin position="237"/>
        <end position="257"/>
    </location>
</feature>
<comment type="subcellular location">
    <subcellularLocation>
        <location evidence="1">Membrane</location>
        <topology evidence="1">Multi-pass membrane protein</topology>
    </subcellularLocation>
</comment>
<keyword evidence="9" id="KW-1185">Reference proteome</keyword>
<dbReference type="PANTHER" id="PTHR32322:SF2">
    <property type="entry name" value="EAMA DOMAIN-CONTAINING PROTEIN"/>
    <property type="match status" value="1"/>
</dbReference>
<keyword evidence="3 6" id="KW-0812">Transmembrane</keyword>
<evidence type="ECO:0000313" key="8">
    <source>
        <dbReference type="EMBL" id="SNS63910.1"/>
    </source>
</evidence>
<dbReference type="Pfam" id="PF00892">
    <property type="entry name" value="EamA"/>
    <property type="match status" value="2"/>
</dbReference>
<feature type="domain" description="EamA" evidence="7">
    <location>
        <begin position="175"/>
        <end position="311"/>
    </location>
</feature>
<evidence type="ECO:0000256" key="1">
    <source>
        <dbReference type="ARBA" id="ARBA00004141"/>
    </source>
</evidence>
<dbReference type="InterPro" id="IPR050638">
    <property type="entry name" value="AA-Vitamin_Transporters"/>
</dbReference>
<sequence length="318" mass="33007">MSGAPAASAAPPEAPPEAPAPGAQMRVLVPLAIVTLIWSSTWLVIRDQIAVVPPTWSVAYRFAVGAITMMLYALVTRQTLRLPREGWAMAAIVGVTQFVLNFNFVYRAEHYVTSGLVAVVFALLVVPNAVFGRIFLGHVLTRRFIAGSAVAGLGIALLFIHELAAGTAGHAAVATGIGFTLMGVLSASTANVAQATDLAKRLPIVAVLAWAMALGAAMNAGWALLTVGAPSFDPRPAYAAGILYLGVVGSALTFPLYFGVVRAIGPARAAYSSVVIPVLAMALSTMFEGYRWSVLAASGGLLTLAGLVIALRARSPAR</sequence>